<accession>A0A2C5YCK8</accession>
<name>A0A2C5YCK8_9HYPO</name>
<organism evidence="3 4">
    <name type="scientific">Ophiocordyceps camponoti-rufipedis</name>
    <dbReference type="NCBI Taxonomy" id="2004952"/>
    <lineage>
        <taxon>Eukaryota</taxon>
        <taxon>Fungi</taxon>
        <taxon>Dikarya</taxon>
        <taxon>Ascomycota</taxon>
        <taxon>Pezizomycotina</taxon>
        <taxon>Sordariomycetes</taxon>
        <taxon>Hypocreomycetidae</taxon>
        <taxon>Hypocreales</taxon>
        <taxon>Ophiocordycipitaceae</taxon>
        <taxon>Ophiocordyceps</taxon>
    </lineage>
</organism>
<dbReference type="EMBL" id="NJES01000196">
    <property type="protein sequence ID" value="PHH75798.1"/>
    <property type="molecule type" value="Genomic_DNA"/>
</dbReference>
<dbReference type="InterPro" id="IPR057962">
    <property type="entry name" value="SPT23_MGA2_DBD"/>
</dbReference>
<evidence type="ECO:0000256" key="1">
    <source>
        <dbReference type="SAM" id="MobiDB-lite"/>
    </source>
</evidence>
<dbReference type="AlphaFoldDB" id="A0A2C5YCK8"/>
<evidence type="ECO:0000259" key="2">
    <source>
        <dbReference type="Pfam" id="PF25603"/>
    </source>
</evidence>
<feature type="region of interest" description="Disordered" evidence="1">
    <location>
        <begin position="385"/>
        <end position="421"/>
    </location>
</feature>
<sequence>MANNGLPNFPLDAVNGVDNSNITDTINPALLAIVPDNSQGDRQGTDQRLHVANYDLALQVNQEPSPLRPEALDQSLVWGPFHAPPSLLPPFPLSPPLFAPSVPVPVLEAPARFAGVDTDAIVQSWEPASFEGLGEAAGVVAPENGGSQLGFQQQQQNQQQQQQQQQLQQQPSPPPPSNFTIQMRHKRMRAEKQVPITMIMAHLPKGITKMRLPEHTVWAFKHRRQTPPSPDTLDLSVLLIRASAVGSPAGLDRVFSRAASASSDDGRDDDLRICPQCAGRDAKRIARKTRKAAGEEAWHQVVAPRRIITFHDAQINDLVHGTDGALMQLKMRIGCYSRHHHEHEGFRVVFTLKDWQGNLVHQAMTHTFLTADDHRSCPARARKTAAPVPAPAPAPGFITPPMTLTPSPPVPRAVASVSDNEDDKALWKELFGLEDD</sequence>
<dbReference type="Pfam" id="PF25603">
    <property type="entry name" value="SPT23_MGA2_DBD"/>
    <property type="match status" value="1"/>
</dbReference>
<feature type="domain" description="SPT23/MGA2-like DNA-binding" evidence="2">
    <location>
        <begin position="183"/>
        <end position="375"/>
    </location>
</feature>
<gene>
    <name evidence="3" type="ORF">CDD80_2047</name>
</gene>
<dbReference type="STRING" id="2004952.A0A2C5YCK8"/>
<reference evidence="3 4" key="1">
    <citation type="submission" date="2017-06" db="EMBL/GenBank/DDBJ databases">
        <title>Ant-infecting Ophiocordyceps genomes reveal a high diversity of potential behavioral manipulation genes and a possible major role for enterotoxins.</title>
        <authorList>
            <person name="De Bekker C."/>
            <person name="Evans H.C."/>
            <person name="Brachmann A."/>
            <person name="Hughes D.P."/>
        </authorList>
    </citation>
    <scope>NUCLEOTIDE SEQUENCE [LARGE SCALE GENOMIC DNA]</scope>
    <source>
        <strain evidence="3 4">Map16</strain>
    </source>
</reference>
<protein>
    <recommendedName>
        <fullName evidence="2">SPT23/MGA2-like DNA-binding domain-containing protein</fullName>
    </recommendedName>
</protein>
<keyword evidence="4" id="KW-1185">Reference proteome</keyword>
<dbReference type="Proteomes" id="UP000226431">
    <property type="component" value="Unassembled WGS sequence"/>
</dbReference>
<evidence type="ECO:0000313" key="4">
    <source>
        <dbReference type="Proteomes" id="UP000226431"/>
    </source>
</evidence>
<feature type="compositionally biased region" description="Low complexity" evidence="1">
    <location>
        <begin position="152"/>
        <end position="170"/>
    </location>
</feature>
<dbReference type="OrthoDB" id="71307at2759"/>
<comment type="caution">
    <text evidence="3">The sequence shown here is derived from an EMBL/GenBank/DDBJ whole genome shotgun (WGS) entry which is preliminary data.</text>
</comment>
<feature type="region of interest" description="Disordered" evidence="1">
    <location>
        <begin position="139"/>
        <end position="180"/>
    </location>
</feature>
<proteinExistence type="predicted"/>
<evidence type="ECO:0000313" key="3">
    <source>
        <dbReference type="EMBL" id="PHH75798.1"/>
    </source>
</evidence>